<dbReference type="Proteomes" id="UP000314985">
    <property type="component" value="Chromosome 9"/>
</dbReference>
<evidence type="ECO:0000313" key="2">
    <source>
        <dbReference type="Proteomes" id="UP000314985"/>
    </source>
</evidence>
<dbReference type="Ensembl" id="ENSSSCT00070048440.1">
    <property type="protein sequence ID" value="ENSSSCP00070040907.1"/>
    <property type="gene ID" value="ENSSSCG00070024248.1"/>
</dbReference>
<reference evidence="1" key="2">
    <citation type="submission" date="2025-08" db="UniProtKB">
        <authorList>
            <consortium name="Ensembl"/>
        </authorList>
    </citation>
    <scope>IDENTIFICATION</scope>
</reference>
<accession>A0A4X1VJ78</accession>
<sequence>MTWEHIQVLDMELSVQTMPQGSAKAMCHLSLFQESHQQWPKDCFSPQTPGRSFLNLAFRVYLGIRSRVWKCPLSVLLLCLSGFFFS</sequence>
<organism evidence="1 2">
    <name type="scientific">Sus scrofa</name>
    <name type="common">Pig</name>
    <dbReference type="NCBI Taxonomy" id="9823"/>
    <lineage>
        <taxon>Eukaryota</taxon>
        <taxon>Metazoa</taxon>
        <taxon>Chordata</taxon>
        <taxon>Craniata</taxon>
        <taxon>Vertebrata</taxon>
        <taxon>Euteleostomi</taxon>
        <taxon>Mammalia</taxon>
        <taxon>Eutheria</taxon>
        <taxon>Laurasiatheria</taxon>
        <taxon>Artiodactyla</taxon>
        <taxon>Suina</taxon>
        <taxon>Suidae</taxon>
        <taxon>Sus</taxon>
    </lineage>
</organism>
<proteinExistence type="predicted"/>
<evidence type="ECO:0000313" key="1">
    <source>
        <dbReference type="Ensembl" id="ENSSSCP00070040907.1"/>
    </source>
</evidence>
<name>A0A4X1VJ78_PIG</name>
<dbReference type="AlphaFoldDB" id="A0A4X1VJ78"/>
<protein>
    <submittedName>
        <fullName evidence="1">Uncharacterized protein</fullName>
    </submittedName>
</protein>
<reference evidence="1 2" key="1">
    <citation type="submission" date="2017-08" db="EMBL/GenBank/DDBJ databases">
        <title>USMARCv1.0.</title>
        <authorList>
            <person name="Hannum G.I."/>
            <person name="Koren S."/>
            <person name="Schroeder S.G."/>
            <person name="Chin S.C."/>
            <person name="Nonneman D.J."/>
            <person name="Becker S.A."/>
            <person name="Rosen B.D."/>
            <person name="Bickhart D.M."/>
            <person name="Putnam N.H."/>
            <person name="Green R.E."/>
            <person name="Tuggle C.K."/>
            <person name="Liu H."/>
            <person name="Rohrer G.A."/>
            <person name="Warr A."/>
            <person name="Hall R."/>
            <person name="Kim K."/>
            <person name="Hume D.A."/>
            <person name="Talbot R."/>
            <person name="Chow W."/>
            <person name="Howe K."/>
            <person name="Schwartz A.S."/>
            <person name="Watson M."/>
            <person name="Archibald A.L."/>
            <person name="Phillippy A.M."/>
            <person name="Smith T.P.L."/>
        </authorList>
    </citation>
    <scope>NUCLEOTIDE SEQUENCE [LARGE SCALE GENOMIC DNA]</scope>
</reference>